<accession>A0ABY1SDE3</accession>
<reference evidence="6 7" key="1">
    <citation type="submission" date="2017-06" db="EMBL/GenBank/DDBJ databases">
        <authorList>
            <person name="Varghese N."/>
            <person name="Submissions S."/>
        </authorList>
    </citation>
    <scope>NUCLEOTIDE SEQUENCE [LARGE SCALE GENOMIC DNA]</scope>
    <source>
        <strain evidence="6 7">DSM 19840</strain>
    </source>
</reference>
<proteinExistence type="predicted"/>
<name>A0ABY1SDE3_9FLAO</name>
<dbReference type="Pfam" id="PF18884">
    <property type="entry name" value="TSP3_bac"/>
    <property type="match status" value="10"/>
</dbReference>
<organism evidence="6 7">
    <name type="scientific">Maribacter sedimenticola</name>
    <dbReference type="NCBI Taxonomy" id="228956"/>
    <lineage>
        <taxon>Bacteria</taxon>
        <taxon>Pseudomonadati</taxon>
        <taxon>Bacteroidota</taxon>
        <taxon>Flavobacteriia</taxon>
        <taxon>Flavobacteriales</taxon>
        <taxon>Flavobacteriaceae</taxon>
        <taxon>Maribacter</taxon>
    </lineage>
</organism>
<dbReference type="InterPro" id="IPR053180">
    <property type="entry name" value="Ca-binding_acidic-repeat"/>
</dbReference>
<feature type="compositionally biased region" description="Acidic residues" evidence="5">
    <location>
        <begin position="2492"/>
        <end position="2509"/>
    </location>
</feature>
<feature type="non-terminal residue" evidence="6">
    <location>
        <position position="1"/>
    </location>
</feature>
<dbReference type="RefSeq" id="WP_179213119.1">
    <property type="nucleotide sequence ID" value="NZ_FZNV01000001.1"/>
</dbReference>
<gene>
    <name evidence="6" type="ORF">SAMN04488009_0502</name>
</gene>
<feature type="compositionally biased region" description="Acidic residues" evidence="5">
    <location>
        <begin position="2450"/>
        <end position="2461"/>
    </location>
</feature>
<dbReference type="EMBL" id="FZNV01000001">
    <property type="protein sequence ID" value="SNR26439.1"/>
    <property type="molecule type" value="Genomic_DNA"/>
</dbReference>
<dbReference type="Proteomes" id="UP000198337">
    <property type="component" value="Unassembled WGS sequence"/>
</dbReference>
<evidence type="ECO:0000313" key="7">
    <source>
        <dbReference type="Proteomes" id="UP000198337"/>
    </source>
</evidence>
<keyword evidence="7" id="KW-1185">Reference proteome</keyword>
<keyword evidence="2" id="KW-0964">Secreted</keyword>
<keyword evidence="4" id="KW-0106">Calcium</keyword>
<feature type="compositionally biased region" description="Acidic residues" evidence="5">
    <location>
        <begin position="2360"/>
        <end position="2382"/>
    </location>
</feature>
<dbReference type="InterPro" id="IPR018247">
    <property type="entry name" value="EF_Hand_1_Ca_BS"/>
</dbReference>
<evidence type="ECO:0000313" key="6">
    <source>
        <dbReference type="EMBL" id="SNR26439.1"/>
    </source>
</evidence>
<dbReference type="Pfam" id="PF13585">
    <property type="entry name" value="CHU_C"/>
    <property type="match status" value="1"/>
</dbReference>
<evidence type="ECO:0000256" key="4">
    <source>
        <dbReference type="ARBA" id="ARBA00022837"/>
    </source>
</evidence>
<dbReference type="PANTHER" id="PTHR37467:SF1">
    <property type="entry name" value="EXPORTED CALCIUM-BINDING GLYCOPROTEIN"/>
    <property type="match status" value="1"/>
</dbReference>
<feature type="compositionally biased region" description="Acidic residues" evidence="5">
    <location>
        <begin position="2527"/>
        <end position="2539"/>
    </location>
</feature>
<feature type="region of interest" description="Disordered" evidence="5">
    <location>
        <begin position="2315"/>
        <end position="2576"/>
    </location>
</feature>
<evidence type="ECO:0000256" key="3">
    <source>
        <dbReference type="ARBA" id="ARBA00022729"/>
    </source>
</evidence>
<keyword evidence="3" id="KW-0732">Signal</keyword>
<evidence type="ECO:0000256" key="5">
    <source>
        <dbReference type="SAM" id="MobiDB-lite"/>
    </source>
</evidence>
<dbReference type="InterPro" id="IPR059100">
    <property type="entry name" value="TSP3_bac"/>
</dbReference>
<protein>
    <submittedName>
        <fullName evidence="6">C-terminal domain of CHU protein family protein</fullName>
    </submittedName>
</protein>
<feature type="compositionally biased region" description="Polar residues" evidence="5">
    <location>
        <begin position="2333"/>
        <end position="2354"/>
    </location>
</feature>
<sequence length="2682" mass="270765">AVNGFTGGDAGDVTTNDTLNGVAVDDNDINITVTNNGGLTGVTIATDGTISVPAGTAAGNYSVVYTICEKLNTANCSTATANVVVEAAPINAITDDFSGNPVNGKDGGTIGDVTTNDTLNGVVVDDNDINITVTNNGGLTGVTIATDGTISVPAGTAAGNYSVVYTICEKLNTANCSTATATIIVEAAPIVANNDTTPADLTSVNGFAGGDAGDVTSNDTLNGIAVDDNDITILITDTGGLTGVAIATDGTLTVPAGTPAGTYAIEYSICEKLNTANCDTAIVNVVVDAPLIVANNDATPADLATVNGFEGGVAGDVTTNDTLNGVIVDDNDINILVTDDDGLTGVTIATDGTLTVPASTPAGTYNVEYSICEKLNTSNCDTAIATIVVEAAPIVANDDNTPAELVPVNGYEGGVAGDVTTNDTLNGVAVDDNDINITLDTVSNTIGASVDANGNISVPAGTAAGTYNIDYTICEKLNTANCSTATATISVEAAPIVANDDATPANLASVNGYEGGVAGDVTTNDTLNGIQVQDAEITISLNDDGGLSGVTIGSDGVVTVPAKIKAGTYNIEYTICEILNPGNCSTATATIVVDPAPIVAVSDDFSTNPVNGKDGGSAGDVTLNDTLNGDPVIDNEINISLIDNDGLVGVNINADGTVNVPSNTPAGTYNITYSICENLNPTNCESNTVTIVVAPAPIIANDDDFTVNPINGKDGGIAGDVTLNDTLNGSPVNDGDITIAITDNDGLNGASIGPNGNITVPANTPAGTYYVIYNICENLNPTNCESGTATVVVEPSVIDAVNDDFSGNSINGKTGGTAGDVTANDTLNGVLVNDGDITITVTDNDGLTGVNIASNGNINIPTNTPVGSYSIDYSICENLNPTNCDAATAIVVVGASPIVAVNDDFSANPVNGKNGGTAGDVTLNDTLNGTNVSDSEITITVTNNDNLTGVTINANGTVNIPANSPAGTYTLEYRICENLNPGNCATANVVVVVNASPIDAVNDDFTGNAINGQEGGAAGDVTLNDLLNGVSVVDGDVVITITDNGGLSGASIDADGTLNVPAITAADTYTVTYSICEKLNPSNCDSATATVLVEPAVLGATDDDFSGNPVNGLEGGIAGDVTANDTLNGQPLDDGKVFITDDGGMTNASIDNDGNFIVPPNTPAGTYTVVYTICENLNPTNCDSATITILVSAAPIDAVDDDFSASPINGFDGGTTATVYTNDELNNAAFVSSSVIPTIINDGGITGVIINTDGTLDIPENIVAGTYTIGYQICEAMNSTNCDTATVTVVILAPVINAITDDFTLATVNGNFGGSAGNVLGNDTLNGTSVDANDVNTTLLNDGGIAGLTISANGSVNVPSGTAAGTYTIEYNICEVTNPSNCDSAFATVEVSAGDLNAINDDFSGNAINGFDGGSPGNVIPNDELDGNPFLASEVNIAIIDDGRITGISIDANGDINVPAGTAAGTYDVIYQICEKLNPGNCDNAVVSIVVTPPVLDAVSNDFSTTPVNGYTGGSTATVFDNDTLNNAPFAATDVESAILANGGLNGVTINPDGTVNIPSGTVAGTYVITYQICEVLNPTNCDTADLTVVVNAAPIAAVTDDFSTNEVSGQNGGVAGDVTTNDLLNNNPVIDDEIDINLDDNGGLFGVAINNNGGIIVPPDSPEGTYTITYTICENLNVGNCSTTTAIITVGVADLDAVIDDFTGTPVNGKDGGVAGDLTANDFLNGALVDDNDINITLTDDGGISGAIVNNDGTLVIPPNTPAGTYTLSYNICEDLNPTNCDNANVDIVVAASALVANDDDFNGNPVVGKDGGIAGDVTANDELNGSAVDDADISLALTDNGGLSGAAINNNGEVIVPPNTPAGSYTLTYSVCENLNPTNCGSATVTITVNAGNLIVNPDDFNANPVNGKEGGIAGDVTINDQLNGVAVNDADITLSIADNGGLSGVAINNDGTIIVPPNTPEGVYTVSYSACENLNPSNCATTNITLVVESAIINAVDDDLSATPVNGKDGGIAGDVTINDMLNGVTVQDTDINIAVVDNDGLNGVGINPDGTIVIPQNAPAGNYTITYSICENLNPGNCSSATTVIVVSAAVLQAIDDDFSNTPTNGITGGIAGDVTVNDQLNDTPVDDADINIALTDNGGLIGATMNNDGTIVVPPSTPAGPYTLTYTICENLNPANCSSAFVEIVVGSANIEAVDDDFSNSSVNGVDGGIAGDLTDNDTINGMPVDDADINSTLNDNGGLDGAVLNEDGTLTIPSGTTEGTYTLSYTICEILNPSNCSSASVTILVDNCLSVATNDCDGDGLTNEQEVAIGTDPENGDTDADGITDGQEITDNTDPLNACDSNGGTPPSTVVCDTDGDGILDDQEMIDNTDPLDDCDSVGGTPLNTSDCDNDGLTNGEEASLGTDPNNLDTDGDGIGDGQEVIDGTDPLNGCDSVGGTPLAASDCDSDGLTNDEEILLGTDPNNPDTDDDILNDGLEVSIGTNPNEADSDGDGIPDGQEIEEGTDPLNDCDSVGGTPLPTSDCDDDGLTNDEETALGTDANNADSDGDGINDGQEVLDGTDPLDGCSSKGGTPPVDAVCDISIESDLINPNTNDGAFTINNIESFPNNTVKIYNRWGVLVFETKGYDNVENVFRGISNGRVTVKKNEELPVGVYYYIIEYANNESSRTMNGYLYINR</sequence>
<comment type="subcellular location">
    <subcellularLocation>
        <location evidence="1">Secreted</location>
    </subcellularLocation>
</comment>
<dbReference type="PROSITE" id="PS00018">
    <property type="entry name" value="EF_HAND_1"/>
    <property type="match status" value="1"/>
</dbReference>
<evidence type="ECO:0000256" key="1">
    <source>
        <dbReference type="ARBA" id="ARBA00004613"/>
    </source>
</evidence>
<evidence type="ECO:0000256" key="2">
    <source>
        <dbReference type="ARBA" id="ARBA00022525"/>
    </source>
</evidence>
<dbReference type="PANTHER" id="PTHR37467">
    <property type="entry name" value="EXPORTED CALCIUM-BINDING GLYCOPROTEIN-RELATED"/>
    <property type="match status" value="1"/>
</dbReference>
<comment type="caution">
    <text evidence="6">The sequence shown here is derived from an EMBL/GenBank/DDBJ whole genome shotgun (WGS) entry which is preliminary data.</text>
</comment>